<dbReference type="Proteomes" id="UP000711995">
    <property type="component" value="Unassembled WGS sequence"/>
</dbReference>
<keyword evidence="2" id="KW-1185">Reference proteome</keyword>
<dbReference type="RefSeq" id="WP_167701049.1">
    <property type="nucleotide sequence ID" value="NZ_CP118176.1"/>
</dbReference>
<sequence>MLAVFVVTGYTNGVSKFTVENVTAPANVGVYTAYLKHNGKTALDGDSIFLSAVMSNFQSSNAGVATIHPGSNTGIIIIELKKAGTTTITFDVTTADKVVHKMSFQVTVS</sequence>
<evidence type="ECO:0000313" key="1">
    <source>
        <dbReference type="EMBL" id="NIZ41427.1"/>
    </source>
</evidence>
<protein>
    <submittedName>
        <fullName evidence="1">Uncharacterized protein</fullName>
    </submittedName>
</protein>
<comment type="caution">
    <text evidence="1">The sequence shown here is derived from an EMBL/GenBank/DDBJ whole genome shotgun (WGS) entry which is preliminary data.</text>
</comment>
<dbReference type="EMBL" id="JAATLJ010000003">
    <property type="protein sequence ID" value="NIZ41427.1"/>
    <property type="molecule type" value="Genomic_DNA"/>
</dbReference>
<dbReference type="Gene3D" id="2.60.40.1080">
    <property type="match status" value="1"/>
</dbReference>
<accession>A0A968GAC2</accession>
<proteinExistence type="predicted"/>
<dbReference type="AlphaFoldDB" id="A0A968GAC2"/>
<reference evidence="1 2" key="1">
    <citation type="submission" date="2020-03" db="EMBL/GenBank/DDBJ databases">
        <title>Spirochaetal bacteria isolated from arthropods constitute a novel genus Entomospira genus novum within the order Spirochaetales.</title>
        <authorList>
            <person name="Grana-Miraglia L."/>
            <person name="Sikutova S."/>
            <person name="Fingerle V."/>
            <person name="Sing A."/>
            <person name="Castillo-Ramirez S."/>
            <person name="Margos G."/>
            <person name="Rudolf I."/>
        </authorList>
    </citation>
    <scope>NUCLEOTIDE SEQUENCE [LARGE SCALE GENOMIC DNA]</scope>
    <source>
        <strain evidence="1 2">BR193</strain>
    </source>
</reference>
<name>A0A968GAC2_9SPIO</name>
<evidence type="ECO:0000313" key="2">
    <source>
        <dbReference type="Proteomes" id="UP000711995"/>
    </source>
</evidence>
<gene>
    <name evidence="1" type="ORF">HCT14_07895</name>
</gene>
<organism evidence="1 2">
    <name type="scientific">Entomospira entomophila</name>
    <dbReference type="NCBI Taxonomy" id="2719988"/>
    <lineage>
        <taxon>Bacteria</taxon>
        <taxon>Pseudomonadati</taxon>
        <taxon>Spirochaetota</taxon>
        <taxon>Spirochaetia</taxon>
        <taxon>Spirochaetales</taxon>
        <taxon>Spirochaetaceae</taxon>
        <taxon>Entomospira</taxon>
    </lineage>
</organism>